<evidence type="ECO:0000259" key="4">
    <source>
        <dbReference type="Pfam" id="PF00759"/>
    </source>
</evidence>
<dbReference type="Proteomes" id="UP001172082">
    <property type="component" value="Unassembled WGS sequence"/>
</dbReference>
<dbReference type="InterPro" id="IPR008928">
    <property type="entry name" value="6-hairpin_glycosidase_sf"/>
</dbReference>
<keyword evidence="2" id="KW-0119">Carbohydrate metabolism</keyword>
<keyword evidence="5" id="KW-0378">Hydrolase</keyword>
<dbReference type="InterPro" id="IPR001701">
    <property type="entry name" value="Glyco_hydro_9"/>
</dbReference>
<evidence type="ECO:0000313" key="6">
    <source>
        <dbReference type="Proteomes" id="UP001172082"/>
    </source>
</evidence>
<evidence type="ECO:0000256" key="1">
    <source>
        <dbReference type="ARBA" id="ARBA00007072"/>
    </source>
</evidence>
<comment type="caution">
    <text evidence="5">The sequence shown here is derived from an EMBL/GenBank/DDBJ whole genome shotgun (WGS) entry which is preliminary data.</text>
</comment>
<accession>A0ABT8KTU7</accession>
<dbReference type="InterPro" id="IPR013783">
    <property type="entry name" value="Ig-like_fold"/>
</dbReference>
<feature type="domain" description="Glycoside hydrolase family 9" evidence="4">
    <location>
        <begin position="142"/>
        <end position="506"/>
    </location>
</feature>
<dbReference type="RefSeq" id="WP_346754220.1">
    <property type="nucleotide sequence ID" value="NZ_JAUJEA010000010.1"/>
</dbReference>
<dbReference type="CDD" id="cd02850">
    <property type="entry name" value="E_set_Cellulase_N"/>
    <property type="match status" value="1"/>
</dbReference>
<dbReference type="EMBL" id="JAUJEA010000010">
    <property type="protein sequence ID" value="MDN5204196.1"/>
    <property type="molecule type" value="Genomic_DNA"/>
</dbReference>
<dbReference type="GO" id="GO:0016787">
    <property type="term" value="F:hydrolase activity"/>
    <property type="evidence" value="ECO:0007669"/>
    <property type="project" value="UniProtKB-KW"/>
</dbReference>
<protein>
    <submittedName>
        <fullName evidence="5">Glycoside hydrolase family 9 protein</fullName>
    </submittedName>
</protein>
<dbReference type="SUPFAM" id="SSF48208">
    <property type="entry name" value="Six-hairpin glycosidases"/>
    <property type="match status" value="1"/>
</dbReference>
<dbReference type="InterPro" id="IPR012341">
    <property type="entry name" value="6hp_glycosidase-like_sf"/>
</dbReference>
<dbReference type="Gene3D" id="1.50.10.10">
    <property type="match status" value="1"/>
</dbReference>
<dbReference type="SUPFAM" id="SSF81296">
    <property type="entry name" value="E set domains"/>
    <property type="match status" value="1"/>
</dbReference>
<evidence type="ECO:0000313" key="5">
    <source>
        <dbReference type="EMBL" id="MDN5204196.1"/>
    </source>
</evidence>
<proteinExistence type="inferred from homology"/>
<dbReference type="InterPro" id="IPR004197">
    <property type="entry name" value="Cellulase_Ig-like"/>
</dbReference>
<comment type="similarity">
    <text evidence="1">Belongs to the glycosyl hydrolase 9 (cellulase E) family.</text>
</comment>
<organism evidence="5 6">
    <name type="scientific">Splendidivirga corallicola</name>
    <dbReference type="NCBI Taxonomy" id="3051826"/>
    <lineage>
        <taxon>Bacteria</taxon>
        <taxon>Pseudomonadati</taxon>
        <taxon>Bacteroidota</taxon>
        <taxon>Cytophagia</taxon>
        <taxon>Cytophagales</taxon>
        <taxon>Splendidivirgaceae</taxon>
        <taxon>Splendidivirga</taxon>
    </lineage>
</organism>
<reference evidence="5" key="1">
    <citation type="submission" date="2023-06" db="EMBL/GenBank/DDBJ databases">
        <title>Genomic of Parafulvivirga corallium.</title>
        <authorList>
            <person name="Wang G."/>
        </authorList>
    </citation>
    <scope>NUCLEOTIDE SEQUENCE</scope>
    <source>
        <strain evidence="5">BMA10</strain>
    </source>
</reference>
<dbReference type="InterPro" id="IPR014756">
    <property type="entry name" value="Ig_E-set"/>
</dbReference>
<sequence length="584" mass="66548">MMNKILIPLLLLITQTAFAQSKTEENNPRGGVLYSRVGYDSNHIKHIILRGANKEYIEENAVFTILAKNGKEVFRGKIKFWGNKWQNFWWLVDFTDLKTEGEFTCRIETGNDHLETGAFKVRSNLLWEDTWKIVTLDQLKARIEFRDKNVVKHGPEHAQGGGWQDCGGYLREVNSHATMIVGLLDLLEFSAHKIQTSDQQKIVEQILVGLDYIAFCQDKARELGKGEGAIIHEWPKHRNVITGDVAKGALCFTRAGHLLRKYNKDKAVEYLQRGLRSFKWLDANGAIHHPGGTDFHGRVQPDDGYSRIAHGAPKGYKRPEEWKTRDIVMMMWTAVELTKSGEEEYKEYAVRYANMLAGRQISKDEPEGKYYGHFKAYASSDHSEKAWEHHHMGYDAGATFPHYIVPLFEMIRLWPKHEYVNTWRTIIKDFAYGYFLPACFDNPFYLLPMGYFKNEGLLTFSGLWHGMNGAYGSAAALALEMGKFTGDKRFNQIATGNLQWIAGLNAGIAENGKFVSKSMIYGIGDEFIGSWTKIPGTICNGFESDRQFYYAEPKASNDGPWVFTDEGWITHSGGWISAISRLEN</sequence>
<keyword evidence="3" id="KW-0624">Polysaccharide degradation</keyword>
<keyword evidence="6" id="KW-1185">Reference proteome</keyword>
<gene>
    <name evidence="5" type="ORF">QQ008_22580</name>
</gene>
<name>A0ABT8KTU7_9BACT</name>
<dbReference type="Pfam" id="PF00759">
    <property type="entry name" value="Glyco_hydro_9"/>
    <property type="match status" value="1"/>
</dbReference>
<evidence type="ECO:0000256" key="3">
    <source>
        <dbReference type="ARBA" id="ARBA00023326"/>
    </source>
</evidence>
<dbReference type="Gene3D" id="2.60.40.10">
    <property type="entry name" value="Immunoglobulins"/>
    <property type="match status" value="1"/>
</dbReference>
<evidence type="ECO:0000256" key="2">
    <source>
        <dbReference type="ARBA" id="ARBA00023277"/>
    </source>
</evidence>